<dbReference type="InterPro" id="IPR001790">
    <property type="entry name" value="Ribosomal_uL10"/>
</dbReference>
<dbReference type="Pfam" id="PF00466">
    <property type="entry name" value="Ribosomal_L10"/>
    <property type="match status" value="1"/>
</dbReference>
<proteinExistence type="inferred from homology"/>
<reference evidence="3" key="2">
    <citation type="journal article" date="2014" name="ISME J.">
        <title>Microbial stratification in low pH oxic and suboxic macroscopic growths along an acid mine drainage.</title>
        <authorList>
            <person name="Mendez-Garcia C."/>
            <person name="Mesa V."/>
            <person name="Sprenger R.R."/>
            <person name="Richter M."/>
            <person name="Diez M.S."/>
            <person name="Solano J."/>
            <person name="Bargiela R."/>
            <person name="Golyshina O.V."/>
            <person name="Manteca A."/>
            <person name="Ramos J.L."/>
            <person name="Gallego J.R."/>
            <person name="Llorente I."/>
            <person name="Martins Dos Santos V.A."/>
            <person name="Jensen O.N."/>
            <person name="Pelaez A.I."/>
            <person name="Sanchez J."/>
            <person name="Ferrer M."/>
        </authorList>
    </citation>
    <scope>NUCLEOTIDE SEQUENCE</scope>
</reference>
<dbReference type="InterPro" id="IPR043141">
    <property type="entry name" value="Ribosomal_uL10-like_sf"/>
</dbReference>
<dbReference type="AlphaFoldDB" id="T1A1V3"/>
<evidence type="ECO:0000313" key="3">
    <source>
        <dbReference type="EMBL" id="EQD54521.1"/>
    </source>
</evidence>
<evidence type="ECO:0000256" key="1">
    <source>
        <dbReference type="ARBA" id="ARBA00008889"/>
    </source>
</evidence>
<dbReference type="EMBL" id="AUZX01008795">
    <property type="protein sequence ID" value="EQD54521.1"/>
    <property type="molecule type" value="Genomic_DNA"/>
</dbReference>
<protein>
    <submittedName>
        <fullName evidence="3">Acidic ribosomal protein P0</fullName>
    </submittedName>
</protein>
<reference evidence="3" key="1">
    <citation type="submission" date="2013-08" db="EMBL/GenBank/DDBJ databases">
        <authorList>
            <person name="Mendez C."/>
            <person name="Richter M."/>
            <person name="Ferrer M."/>
            <person name="Sanchez J."/>
        </authorList>
    </citation>
    <scope>NUCLEOTIDE SEQUENCE</scope>
</reference>
<sequence>MPGRKTLRPEKIARVEAMRATVASGKVTALVGLRGVPASALQSMRQELRNRGHPILVAPNSTIRHAIERAIETRPSLQPLLAQVEDQTAVLSAEGNPFALFAEFAATRSPTPARGGESAPADIVVPAG</sequence>
<dbReference type="GO" id="GO:0005840">
    <property type="term" value="C:ribosome"/>
    <property type="evidence" value="ECO:0007669"/>
    <property type="project" value="UniProtKB-KW"/>
</dbReference>
<comment type="similarity">
    <text evidence="1">Belongs to the universal ribosomal protein uL10 family.</text>
</comment>
<dbReference type="SUPFAM" id="SSF160369">
    <property type="entry name" value="Ribosomal protein L10-like"/>
    <property type="match status" value="1"/>
</dbReference>
<accession>T1A1V3</accession>
<keyword evidence="3" id="KW-0687">Ribonucleoprotein</keyword>
<comment type="caution">
    <text evidence="3">The sequence shown here is derived from an EMBL/GenBank/DDBJ whole genome shotgun (WGS) entry which is preliminary data.</text>
</comment>
<keyword evidence="3" id="KW-0689">Ribosomal protein</keyword>
<gene>
    <name evidence="3" type="ORF">B1A_12162</name>
</gene>
<feature type="non-terminal residue" evidence="3">
    <location>
        <position position="128"/>
    </location>
</feature>
<dbReference type="Gene3D" id="3.30.70.1730">
    <property type="match status" value="1"/>
</dbReference>
<feature type="region of interest" description="Disordered" evidence="2">
    <location>
        <begin position="109"/>
        <end position="128"/>
    </location>
</feature>
<organism evidence="3">
    <name type="scientific">mine drainage metagenome</name>
    <dbReference type="NCBI Taxonomy" id="410659"/>
    <lineage>
        <taxon>unclassified sequences</taxon>
        <taxon>metagenomes</taxon>
        <taxon>ecological metagenomes</taxon>
    </lineage>
</organism>
<evidence type="ECO:0000256" key="2">
    <source>
        <dbReference type="SAM" id="MobiDB-lite"/>
    </source>
</evidence>
<name>T1A1V3_9ZZZZ</name>